<reference evidence="1 2" key="1">
    <citation type="submission" date="2016-10" db="EMBL/GenBank/DDBJ databases">
        <authorList>
            <person name="de Groot N.N."/>
        </authorList>
    </citation>
    <scope>NUCLEOTIDE SEQUENCE [LARGE SCALE GENOMIC DNA]</scope>
    <source>
        <strain evidence="1 2">CDM_5</strain>
    </source>
</reference>
<dbReference type="EMBL" id="FOAD01000003">
    <property type="protein sequence ID" value="SEL19519.1"/>
    <property type="molecule type" value="Genomic_DNA"/>
</dbReference>
<dbReference type="Proteomes" id="UP000183894">
    <property type="component" value="Unassembled WGS sequence"/>
</dbReference>
<name>A0A1H7N8B4_HALLR</name>
<sequence length="71" mass="8355">MQIETLEVYYDRKVQLDQFEPITFGATATVTLEDEDDTDEVYADVARDLQDTVERELARRVATKKREERDN</sequence>
<accession>A0A1H7N8B4</accession>
<dbReference type="RefSeq" id="WP_074793248.1">
    <property type="nucleotide sequence ID" value="NZ_FOAD01000003.1"/>
</dbReference>
<evidence type="ECO:0000313" key="1">
    <source>
        <dbReference type="EMBL" id="SEL19519.1"/>
    </source>
</evidence>
<gene>
    <name evidence="1" type="ORF">SAMN04488691_103216</name>
</gene>
<evidence type="ECO:0000313" key="2">
    <source>
        <dbReference type="Proteomes" id="UP000183894"/>
    </source>
</evidence>
<dbReference type="OrthoDB" id="350875at2157"/>
<organism evidence="1 2">
    <name type="scientific">Haloferax larsenii</name>
    <dbReference type="NCBI Taxonomy" id="302484"/>
    <lineage>
        <taxon>Archaea</taxon>
        <taxon>Methanobacteriati</taxon>
        <taxon>Methanobacteriota</taxon>
        <taxon>Stenosarchaea group</taxon>
        <taxon>Halobacteria</taxon>
        <taxon>Halobacteriales</taxon>
        <taxon>Haloferacaceae</taxon>
        <taxon>Haloferax</taxon>
    </lineage>
</organism>
<dbReference type="AlphaFoldDB" id="A0A1H7N8B4"/>
<proteinExistence type="predicted"/>
<protein>
    <submittedName>
        <fullName evidence="1">Uncharacterized protein</fullName>
    </submittedName>
</protein>